<dbReference type="PANTHER" id="PTHR10458:SF2">
    <property type="entry name" value="PEPTIDE DEFORMYLASE, MITOCHONDRIAL"/>
    <property type="match status" value="1"/>
</dbReference>
<sequence length="197" mass="21614">MAIEELMTGGTILPITRWGTPVMHEQTKPVTDFDDDLRTLVRDMFATMRAARGVGLAATQVGLGLSLFVYECPDGDERIQVGAICNPVVTTPTGKDRTLDKTEEGCLSFPGGYQPLARPDTATCVGQDPWGNEVTVVGDGLLARCLQHETDHLNGIVFGDRLSSRSYRKLEEQHADLVHLYPDDWPVTPKKTTGDEE</sequence>
<dbReference type="EC" id="3.5.1.88" evidence="6"/>
<dbReference type="SUPFAM" id="SSF56420">
    <property type="entry name" value="Peptide deformylase"/>
    <property type="match status" value="1"/>
</dbReference>
<dbReference type="Proteomes" id="UP000292373">
    <property type="component" value="Unassembled WGS sequence"/>
</dbReference>
<evidence type="ECO:0000256" key="6">
    <source>
        <dbReference type="HAMAP-Rule" id="MF_00163"/>
    </source>
</evidence>
<accession>A0A4Q9KD67</accession>
<dbReference type="NCBIfam" id="TIGR00079">
    <property type="entry name" value="pept_deformyl"/>
    <property type="match status" value="1"/>
</dbReference>
<evidence type="ECO:0000256" key="1">
    <source>
        <dbReference type="ARBA" id="ARBA00010759"/>
    </source>
</evidence>
<keyword evidence="3 6" id="KW-0378">Hydrolase</keyword>
<evidence type="ECO:0000256" key="5">
    <source>
        <dbReference type="ARBA" id="ARBA00023004"/>
    </source>
</evidence>
<feature type="binding site" evidence="6">
    <location>
        <position position="152"/>
    </location>
    <ligand>
        <name>Fe cation</name>
        <dbReference type="ChEBI" id="CHEBI:24875"/>
    </ligand>
</feature>
<keyword evidence="5 6" id="KW-0408">Iron</keyword>
<comment type="function">
    <text evidence="6">Removes the formyl group from the N-terminal Met of newly synthesized proteins. Requires at least a dipeptide for an efficient rate of reaction. N-terminal L-methionine is a prerequisite for activity but the enzyme has broad specificity at other positions.</text>
</comment>
<dbReference type="PANTHER" id="PTHR10458">
    <property type="entry name" value="PEPTIDE DEFORMYLASE"/>
    <property type="match status" value="1"/>
</dbReference>
<keyword evidence="2 6" id="KW-0479">Metal-binding</keyword>
<dbReference type="InterPro" id="IPR036821">
    <property type="entry name" value="Peptide_deformylase_sf"/>
</dbReference>
<name>A0A4Q9KD67_9ACTN</name>
<dbReference type="GO" id="GO:0006412">
    <property type="term" value="P:translation"/>
    <property type="evidence" value="ECO:0007669"/>
    <property type="project" value="UniProtKB-UniRule"/>
</dbReference>
<protein>
    <recommendedName>
        <fullName evidence="6">Peptide deformylase</fullName>
        <shortName evidence="6">PDF</shortName>
        <ecNumber evidence="6">3.5.1.88</ecNumber>
    </recommendedName>
    <alternativeName>
        <fullName evidence="6">Polypeptide deformylase</fullName>
    </alternativeName>
</protein>
<feature type="active site" evidence="6">
    <location>
        <position position="149"/>
    </location>
</feature>
<evidence type="ECO:0000256" key="4">
    <source>
        <dbReference type="ARBA" id="ARBA00022917"/>
    </source>
</evidence>
<dbReference type="GO" id="GO:0046872">
    <property type="term" value="F:metal ion binding"/>
    <property type="evidence" value="ECO:0007669"/>
    <property type="project" value="UniProtKB-KW"/>
</dbReference>
<evidence type="ECO:0000313" key="8">
    <source>
        <dbReference type="Proteomes" id="UP000292373"/>
    </source>
</evidence>
<reference evidence="7 8" key="1">
    <citation type="submission" date="2019-01" db="EMBL/GenBank/DDBJ databases">
        <title>Lactibacter flavus gen. nov., sp. nov., a novel bacterium of the family Propionibacteriaceae isolated from raw milk and dairy products.</title>
        <authorList>
            <person name="Huptas C."/>
            <person name="Wenning M."/>
            <person name="Breitenwieser F."/>
            <person name="Doll E."/>
            <person name="Von Neubeck M."/>
            <person name="Busse H.-J."/>
            <person name="Scherer S."/>
        </authorList>
    </citation>
    <scope>NUCLEOTIDE SEQUENCE [LARGE SCALE GENOMIC DNA]</scope>
    <source>
        <strain evidence="7 8">KCTC 33808</strain>
    </source>
</reference>
<dbReference type="RefSeq" id="WP_131168201.1">
    <property type="nucleotide sequence ID" value="NZ_SDMQ01000008.1"/>
</dbReference>
<evidence type="ECO:0000256" key="2">
    <source>
        <dbReference type="ARBA" id="ARBA00022723"/>
    </source>
</evidence>
<dbReference type="AlphaFoldDB" id="A0A4Q9KD67"/>
<dbReference type="CDD" id="cd00487">
    <property type="entry name" value="Pep_deformylase"/>
    <property type="match status" value="1"/>
</dbReference>
<organism evidence="7 8">
    <name type="scientific">Propioniciclava sinopodophylli</name>
    <dbReference type="NCBI Taxonomy" id="1837344"/>
    <lineage>
        <taxon>Bacteria</taxon>
        <taxon>Bacillati</taxon>
        <taxon>Actinomycetota</taxon>
        <taxon>Actinomycetes</taxon>
        <taxon>Propionibacteriales</taxon>
        <taxon>Propionibacteriaceae</taxon>
        <taxon>Propioniciclava</taxon>
    </lineage>
</organism>
<evidence type="ECO:0000256" key="3">
    <source>
        <dbReference type="ARBA" id="ARBA00022801"/>
    </source>
</evidence>
<keyword evidence="4 6" id="KW-0648">Protein biosynthesis</keyword>
<dbReference type="PIRSF" id="PIRSF004749">
    <property type="entry name" value="Pep_def"/>
    <property type="match status" value="1"/>
</dbReference>
<dbReference type="Gene3D" id="3.90.45.10">
    <property type="entry name" value="Peptide deformylase"/>
    <property type="match status" value="1"/>
</dbReference>
<dbReference type="PRINTS" id="PR01576">
    <property type="entry name" value="PDEFORMYLASE"/>
</dbReference>
<feature type="binding site" evidence="6">
    <location>
        <position position="148"/>
    </location>
    <ligand>
        <name>Fe cation</name>
        <dbReference type="ChEBI" id="CHEBI:24875"/>
    </ligand>
</feature>
<comment type="caution">
    <text evidence="7">The sequence shown here is derived from an EMBL/GenBank/DDBJ whole genome shotgun (WGS) entry which is preliminary data.</text>
</comment>
<evidence type="ECO:0000313" key="7">
    <source>
        <dbReference type="EMBL" id="TBT84272.1"/>
    </source>
</evidence>
<comment type="catalytic activity">
    <reaction evidence="6">
        <text>N-terminal N-formyl-L-methionyl-[peptide] + H2O = N-terminal L-methionyl-[peptide] + formate</text>
        <dbReference type="Rhea" id="RHEA:24420"/>
        <dbReference type="Rhea" id="RHEA-COMP:10639"/>
        <dbReference type="Rhea" id="RHEA-COMP:10640"/>
        <dbReference type="ChEBI" id="CHEBI:15377"/>
        <dbReference type="ChEBI" id="CHEBI:15740"/>
        <dbReference type="ChEBI" id="CHEBI:49298"/>
        <dbReference type="ChEBI" id="CHEBI:64731"/>
        <dbReference type="EC" id="3.5.1.88"/>
    </reaction>
</comment>
<dbReference type="GO" id="GO:0042586">
    <property type="term" value="F:peptide deformylase activity"/>
    <property type="evidence" value="ECO:0007669"/>
    <property type="project" value="UniProtKB-UniRule"/>
</dbReference>
<dbReference type="HAMAP" id="MF_00163">
    <property type="entry name" value="Pep_deformylase"/>
    <property type="match status" value="1"/>
</dbReference>
<dbReference type="NCBIfam" id="NF001159">
    <property type="entry name" value="PRK00150.1-3"/>
    <property type="match status" value="1"/>
</dbReference>
<comment type="cofactor">
    <cofactor evidence="6">
        <name>Fe(2+)</name>
        <dbReference type="ChEBI" id="CHEBI:29033"/>
    </cofactor>
    <text evidence="6">Binds 1 Fe(2+) ion.</text>
</comment>
<proteinExistence type="inferred from homology"/>
<dbReference type="Pfam" id="PF01327">
    <property type="entry name" value="Pep_deformylase"/>
    <property type="match status" value="1"/>
</dbReference>
<keyword evidence="8" id="KW-1185">Reference proteome</keyword>
<dbReference type="OrthoDB" id="9804313at2"/>
<dbReference type="EMBL" id="SDMQ01000008">
    <property type="protein sequence ID" value="TBT84272.1"/>
    <property type="molecule type" value="Genomic_DNA"/>
</dbReference>
<feature type="binding site" evidence="6">
    <location>
        <position position="106"/>
    </location>
    <ligand>
        <name>Fe cation</name>
        <dbReference type="ChEBI" id="CHEBI:24875"/>
    </ligand>
</feature>
<gene>
    <name evidence="6 7" type="primary">def</name>
    <name evidence="7" type="ORF">ET989_08970</name>
</gene>
<comment type="similarity">
    <text evidence="1 6">Belongs to the polypeptide deformylase family.</text>
</comment>
<dbReference type="InterPro" id="IPR023635">
    <property type="entry name" value="Peptide_deformylase"/>
</dbReference>